<organism evidence="8 9">
    <name type="scientific">Limnochorda pilosa</name>
    <dbReference type="NCBI Taxonomy" id="1555112"/>
    <lineage>
        <taxon>Bacteria</taxon>
        <taxon>Bacillati</taxon>
        <taxon>Bacillota</taxon>
        <taxon>Limnochordia</taxon>
        <taxon>Limnochordales</taxon>
        <taxon>Limnochordaceae</taxon>
        <taxon>Limnochorda</taxon>
    </lineage>
</organism>
<comment type="function">
    <text evidence="2">Catalyzes the interconversion of 2-phosphoglycerate and 3-phosphoglycerate.</text>
</comment>
<dbReference type="Proteomes" id="UP000065807">
    <property type="component" value="Chromosome"/>
</dbReference>
<dbReference type="SUPFAM" id="SSF53649">
    <property type="entry name" value="Alkaline phosphatase-like"/>
    <property type="match status" value="1"/>
</dbReference>
<protein>
    <submittedName>
        <fullName evidence="8">Phosphoglycerate mutase</fullName>
    </submittedName>
</protein>
<evidence type="ECO:0000259" key="7">
    <source>
        <dbReference type="Pfam" id="PF01676"/>
    </source>
</evidence>
<evidence type="ECO:0000256" key="4">
    <source>
        <dbReference type="ARBA" id="ARBA00005524"/>
    </source>
</evidence>
<comment type="similarity">
    <text evidence="4">Belongs to the BPG-independent phosphoglycerate mutase family. A-PGAM subfamily.</text>
</comment>
<dbReference type="OrthoDB" id="9804453at2"/>
<feature type="domain" description="Metalloenzyme" evidence="7">
    <location>
        <begin position="14"/>
        <end position="387"/>
    </location>
</feature>
<sequence>MEDLVRELAEPGGKLVLLVMDGLGGLPHPETGRTELETARTPNLDALARKGSLGLHDPVAPGITPGSGPGHLGLFGYDPVENLVGRGVLSALGVGMELEATDVAARINFASKKDGKIVDRRAGRIPTEECVRLTDKLSRIRIPRVEILVRPEMQHRAVVVFRGQGLSPHVTDSDPQQTGVPPLKVEAREPGAASMAELANRFVEEVDRALADEWPANTVLLRGFDRQPDLPSFPERYGVNPAVIAVYPMYRGLARLVGMKVLDGGHGIAEEFDRLEAAWSDFDFFFVHVKPTDSAGEDGDFDRKVRTIEEVDAQIPRLLKLDPAAVLVTGDHSTPATFKAHTWHPVPFLIHSRWSRWENDAEGFGERACSRGQLGRVRAKELMPLLLAHAGRLAKFGA</sequence>
<gene>
    <name evidence="8" type="ORF">LIP_2706</name>
</gene>
<evidence type="ECO:0000313" key="8">
    <source>
        <dbReference type="EMBL" id="BAS28536.1"/>
    </source>
</evidence>
<accession>A0A0K2SN46</accession>
<evidence type="ECO:0000256" key="2">
    <source>
        <dbReference type="ARBA" id="ARBA00002315"/>
    </source>
</evidence>
<dbReference type="EMBL" id="AP014924">
    <property type="protein sequence ID" value="BAS28536.1"/>
    <property type="molecule type" value="Genomic_DNA"/>
</dbReference>
<keyword evidence="6" id="KW-0413">Isomerase</keyword>
<proteinExistence type="inferred from homology"/>
<dbReference type="AlphaFoldDB" id="A0A0K2SN46"/>
<dbReference type="GO" id="GO:0004619">
    <property type="term" value="F:phosphoglycerate mutase activity"/>
    <property type="evidence" value="ECO:0007669"/>
    <property type="project" value="UniProtKB-EC"/>
</dbReference>
<dbReference type="GO" id="GO:0006096">
    <property type="term" value="P:glycolytic process"/>
    <property type="evidence" value="ECO:0007669"/>
    <property type="project" value="UniProtKB-KW"/>
</dbReference>
<dbReference type="PANTHER" id="PTHR31209">
    <property type="entry name" value="COFACTOR-INDEPENDENT PHOSPHOGLYCERATE MUTASE"/>
    <property type="match status" value="1"/>
</dbReference>
<reference evidence="9" key="2">
    <citation type="journal article" date="2016" name="Int. J. Syst. Evol. Microbiol.">
        <title>Complete genome sequence and cell structure of Limnochorda pilosa, a Gram-negative spore-former within the phylum Firmicutes.</title>
        <authorList>
            <person name="Watanabe M."/>
            <person name="Kojima H."/>
            <person name="Fukui M."/>
        </authorList>
    </citation>
    <scope>NUCLEOTIDE SEQUENCE [LARGE SCALE GENOMIC DNA]</scope>
    <source>
        <strain evidence="9">HC45</strain>
    </source>
</reference>
<dbReference type="Pfam" id="PF01676">
    <property type="entry name" value="Metalloenzyme"/>
    <property type="match status" value="1"/>
</dbReference>
<comment type="pathway">
    <text evidence="3">Carbohydrate degradation.</text>
</comment>
<evidence type="ECO:0000256" key="1">
    <source>
        <dbReference type="ARBA" id="ARBA00000370"/>
    </source>
</evidence>
<reference evidence="9" key="1">
    <citation type="submission" date="2015-07" db="EMBL/GenBank/DDBJ databases">
        <title>Complete genome sequence and phylogenetic analysis of Limnochorda pilosa.</title>
        <authorList>
            <person name="Watanabe M."/>
            <person name="Kojima H."/>
            <person name="Fukui M."/>
        </authorList>
    </citation>
    <scope>NUCLEOTIDE SEQUENCE [LARGE SCALE GENOMIC DNA]</scope>
    <source>
        <strain evidence="9">HC45</strain>
    </source>
</reference>
<dbReference type="PATRIC" id="fig|1555112.3.peg.2746"/>
<dbReference type="RefSeq" id="WP_068142016.1">
    <property type="nucleotide sequence ID" value="NZ_AP014924.1"/>
</dbReference>
<dbReference type="STRING" id="1555112.LIP_2706"/>
<dbReference type="Gene3D" id="3.40.720.10">
    <property type="entry name" value="Alkaline Phosphatase, subunit A"/>
    <property type="match status" value="2"/>
</dbReference>
<evidence type="ECO:0000256" key="3">
    <source>
        <dbReference type="ARBA" id="ARBA00004921"/>
    </source>
</evidence>
<dbReference type="InterPro" id="IPR017850">
    <property type="entry name" value="Alkaline_phosphatase_core_sf"/>
</dbReference>
<name>A0A0K2SN46_LIMPI</name>
<dbReference type="InterPro" id="IPR004456">
    <property type="entry name" value="Pglycerate_mutase_ApgM"/>
</dbReference>
<keyword evidence="5" id="KW-0324">Glycolysis</keyword>
<evidence type="ECO:0000313" key="9">
    <source>
        <dbReference type="Proteomes" id="UP000065807"/>
    </source>
</evidence>
<evidence type="ECO:0000256" key="5">
    <source>
        <dbReference type="ARBA" id="ARBA00023152"/>
    </source>
</evidence>
<evidence type="ECO:0000256" key="6">
    <source>
        <dbReference type="ARBA" id="ARBA00023235"/>
    </source>
</evidence>
<dbReference type="PIRSF" id="PIRSF006392">
    <property type="entry name" value="IPGAM_arch"/>
    <property type="match status" value="1"/>
</dbReference>
<dbReference type="NCBIfam" id="NF003160">
    <property type="entry name" value="PRK04135.1"/>
    <property type="match status" value="1"/>
</dbReference>
<keyword evidence="9" id="KW-1185">Reference proteome</keyword>
<dbReference type="Pfam" id="PF10143">
    <property type="entry name" value="PhosphMutase"/>
    <property type="match status" value="1"/>
</dbReference>
<dbReference type="NCBIfam" id="TIGR00306">
    <property type="entry name" value="apgM"/>
    <property type="match status" value="1"/>
</dbReference>
<comment type="catalytic activity">
    <reaction evidence="1">
        <text>(2R)-2-phosphoglycerate = (2R)-3-phosphoglycerate</text>
        <dbReference type="Rhea" id="RHEA:15901"/>
        <dbReference type="ChEBI" id="CHEBI:58272"/>
        <dbReference type="ChEBI" id="CHEBI:58289"/>
        <dbReference type="EC" id="5.4.2.12"/>
    </reaction>
</comment>
<dbReference type="KEGG" id="lpil:LIP_2706"/>
<dbReference type="CDD" id="cd16011">
    <property type="entry name" value="iPGM_like"/>
    <property type="match status" value="1"/>
</dbReference>
<dbReference type="InterPro" id="IPR006124">
    <property type="entry name" value="Metalloenzyme"/>
</dbReference>
<dbReference type="PANTHER" id="PTHR31209:SF0">
    <property type="entry name" value="METALLOENZYME DOMAIN-CONTAINING PROTEIN"/>
    <property type="match status" value="1"/>
</dbReference>
<dbReference type="GO" id="GO:0046872">
    <property type="term" value="F:metal ion binding"/>
    <property type="evidence" value="ECO:0007669"/>
    <property type="project" value="InterPro"/>
</dbReference>